<comment type="caution">
    <text evidence="3">The sequence shown here is derived from an EMBL/GenBank/DDBJ whole genome shotgun (WGS) entry which is preliminary data.</text>
</comment>
<reference evidence="3" key="1">
    <citation type="submission" date="2013-08" db="EMBL/GenBank/DDBJ databases">
        <authorList>
            <person name="Mendez C."/>
            <person name="Richter M."/>
            <person name="Ferrer M."/>
            <person name="Sanchez J."/>
        </authorList>
    </citation>
    <scope>NUCLEOTIDE SEQUENCE</scope>
</reference>
<dbReference type="AlphaFoldDB" id="T1BTC5"/>
<dbReference type="GO" id="GO:0019752">
    <property type="term" value="P:carboxylic acid metabolic process"/>
    <property type="evidence" value="ECO:0007669"/>
    <property type="project" value="InterPro"/>
</dbReference>
<dbReference type="SUPFAM" id="SSF51621">
    <property type="entry name" value="Phosphoenolpyruvate/pyruvate domain"/>
    <property type="match status" value="1"/>
</dbReference>
<dbReference type="PANTHER" id="PTHR21631:SF3">
    <property type="entry name" value="BIFUNCTIONAL GLYOXYLATE CYCLE PROTEIN"/>
    <property type="match status" value="1"/>
</dbReference>
<dbReference type="EC" id="4.1.3.1" evidence="1"/>
<dbReference type="Gene3D" id="3.20.20.60">
    <property type="entry name" value="Phosphoenolpyruvate-binding domains"/>
    <property type="match status" value="1"/>
</dbReference>
<dbReference type="Pfam" id="PF00463">
    <property type="entry name" value="ICL"/>
    <property type="match status" value="2"/>
</dbReference>
<evidence type="ECO:0000256" key="1">
    <source>
        <dbReference type="ARBA" id="ARBA00012909"/>
    </source>
</evidence>
<dbReference type="EMBL" id="AUZX01007982">
    <property type="protein sequence ID" value="EQD57215.1"/>
    <property type="molecule type" value="Genomic_DNA"/>
</dbReference>
<dbReference type="CDD" id="cd00377">
    <property type="entry name" value="ICL_PEPM"/>
    <property type="match status" value="1"/>
</dbReference>
<feature type="non-terminal residue" evidence="3">
    <location>
        <position position="194"/>
    </location>
</feature>
<evidence type="ECO:0000313" key="3">
    <source>
        <dbReference type="EMBL" id="EQD57215.1"/>
    </source>
</evidence>
<organism evidence="3">
    <name type="scientific">mine drainage metagenome</name>
    <dbReference type="NCBI Taxonomy" id="410659"/>
    <lineage>
        <taxon>unclassified sequences</taxon>
        <taxon>metagenomes</taxon>
        <taxon>ecological metagenomes</taxon>
    </lineage>
</organism>
<dbReference type="InterPro" id="IPR006254">
    <property type="entry name" value="Isocitrate_lyase"/>
</dbReference>
<gene>
    <name evidence="3" type="ORF">B1A_11180</name>
</gene>
<proteinExistence type="predicted"/>
<keyword evidence="2" id="KW-0456">Lyase</keyword>
<protein>
    <recommendedName>
        <fullName evidence="1">isocitrate lyase</fullName>
        <ecNumber evidence="1">4.1.3.1</ecNumber>
    </recommendedName>
</protein>
<accession>T1BTC5</accession>
<sequence>MIADGEAGFGGPINVFEIAKWMIESGASGVHFEDQLSSEKKCGHLGGKVLINTPSAIRNLVSARLASDVLGIDTIIIARTDALNATLITNDISNSDTEFILNSRTHEGFYKYQGCLDAAIKRGIDFAPYADMLWFETSRPDMDEAKKFAKAIHSKFPGKKLAYNCSPSFNWEQNLNNEEISMFQEELGELGYRF</sequence>
<evidence type="ECO:0000256" key="2">
    <source>
        <dbReference type="ARBA" id="ARBA00023239"/>
    </source>
</evidence>
<dbReference type="InterPro" id="IPR018523">
    <property type="entry name" value="Isocitrate_lyase_ph_CS"/>
</dbReference>
<dbReference type="InterPro" id="IPR040442">
    <property type="entry name" value="Pyrv_kinase-like_dom_sf"/>
</dbReference>
<dbReference type="PROSITE" id="PS00161">
    <property type="entry name" value="ISOCITRATE_LYASE"/>
    <property type="match status" value="1"/>
</dbReference>
<dbReference type="InterPro" id="IPR039556">
    <property type="entry name" value="ICL/PEPM"/>
</dbReference>
<reference evidence="3" key="2">
    <citation type="journal article" date="2014" name="ISME J.">
        <title>Microbial stratification in low pH oxic and suboxic macroscopic growths along an acid mine drainage.</title>
        <authorList>
            <person name="Mendez-Garcia C."/>
            <person name="Mesa V."/>
            <person name="Sprenger R.R."/>
            <person name="Richter M."/>
            <person name="Diez M.S."/>
            <person name="Solano J."/>
            <person name="Bargiela R."/>
            <person name="Golyshina O.V."/>
            <person name="Manteca A."/>
            <person name="Ramos J.L."/>
            <person name="Gallego J.R."/>
            <person name="Llorente I."/>
            <person name="Martins Dos Santos V.A."/>
            <person name="Jensen O.N."/>
            <person name="Pelaez A.I."/>
            <person name="Sanchez J."/>
            <person name="Ferrer M."/>
        </authorList>
    </citation>
    <scope>NUCLEOTIDE SEQUENCE</scope>
</reference>
<dbReference type="GO" id="GO:0004451">
    <property type="term" value="F:isocitrate lyase activity"/>
    <property type="evidence" value="ECO:0007669"/>
    <property type="project" value="UniProtKB-EC"/>
</dbReference>
<dbReference type="InterPro" id="IPR015813">
    <property type="entry name" value="Pyrv/PenolPyrv_kinase-like_dom"/>
</dbReference>
<dbReference type="PANTHER" id="PTHR21631">
    <property type="entry name" value="ISOCITRATE LYASE/MALATE SYNTHASE"/>
    <property type="match status" value="1"/>
</dbReference>
<name>T1BTC5_9ZZZZ</name>